<keyword evidence="3" id="KW-0233">DNA recombination</keyword>
<reference evidence="5 6" key="1">
    <citation type="submission" date="2020-08" db="EMBL/GenBank/DDBJ databases">
        <title>Genome sequence of Pedobacter roseus KACC 11594T.</title>
        <authorList>
            <person name="Hyun D.-W."/>
            <person name="Bae J.-W."/>
        </authorList>
    </citation>
    <scope>NUCLEOTIDE SEQUENCE [LARGE SCALE GENOMIC DNA]</scope>
    <source>
        <strain evidence="5 6">KACC 11594</strain>
    </source>
</reference>
<keyword evidence="2" id="KW-0238">DNA-binding</keyword>
<dbReference type="Pfam" id="PF13102">
    <property type="entry name" value="Phage_int_SAM_5"/>
    <property type="match status" value="1"/>
</dbReference>
<accession>A0A7G9QNE9</accession>
<dbReference type="InterPro" id="IPR010998">
    <property type="entry name" value="Integrase_recombinase_N"/>
</dbReference>
<dbReference type="GO" id="GO:0006310">
    <property type="term" value="P:DNA recombination"/>
    <property type="evidence" value="ECO:0007669"/>
    <property type="project" value="UniProtKB-KW"/>
</dbReference>
<evidence type="ECO:0000259" key="4">
    <source>
        <dbReference type="PROSITE" id="PS51898"/>
    </source>
</evidence>
<dbReference type="Gene3D" id="1.10.150.130">
    <property type="match status" value="1"/>
</dbReference>
<dbReference type="GO" id="GO:0003677">
    <property type="term" value="F:DNA binding"/>
    <property type="evidence" value="ECO:0007669"/>
    <property type="project" value="UniProtKB-KW"/>
</dbReference>
<name>A0A7G9QNE9_9SPHI</name>
<dbReference type="Gene3D" id="1.10.443.10">
    <property type="entry name" value="Intergrase catalytic core"/>
    <property type="match status" value="1"/>
</dbReference>
<sequence length="408" mass="46981">MSKVTLRSKKIGKGRKSLFLDIYPPVINPDTGKLQRKHYLKIFLYGNPNTTQERFHNKETLELARTEAALRQVDVQNLRFGFLSQRMLNGNFIEFFELERSKRPNNSNSDNWKSAISYFKAFVGEKILFPQLNETLCEEYADYLLSAPAIGRAGRPIKINTAYSYFAKFKATLKVAFKKRLIPVNLGQIIDSITPEDTHREFLFQDELQILADTPCDSDVVKRTSLFSVLTGLRFSDCLTLDWSEIRGSKGRYFIQFSIDKTRQAEYHPISDQAVTLLGNREVGIVFKGLSYHLADRTLPGWLKMAGIGKHITFHCFRHTFATLQLLFGTDIVTLSKLLGHKNIKTTMIYVKIVDKLKRDASDRIRIILDDKWLNLKNEILVKSDNIQYGWNNQNVTSNIKLVWVPNS</sequence>
<dbReference type="RefSeq" id="WP_187595300.1">
    <property type="nucleotide sequence ID" value="NZ_CP060723.1"/>
</dbReference>
<dbReference type="PANTHER" id="PTHR30349:SF64">
    <property type="entry name" value="PROPHAGE INTEGRASE INTD-RELATED"/>
    <property type="match status" value="1"/>
</dbReference>
<comment type="similarity">
    <text evidence="1">Belongs to the 'phage' integrase family.</text>
</comment>
<feature type="domain" description="Tyr recombinase" evidence="4">
    <location>
        <begin position="198"/>
        <end position="363"/>
    </location>
</feature>
<dbReference type="PROSITE" id="PS51898">
    <property type="entry name" value="TYR_RECOMBINASE"/>
    <property type="match status" value="1"/>
</dbReference>
<dbReference type="InterPro" id="IPR025269">
    <property type="entry name" value="SAM-like_dom"/>
</dbReference>
<dbReference type="InterPro" id="IPR002104">
    <property type="entry name" value="Integrase_catalytic"/>
</dbReference>
<dbReference type="Proteomes" id="UP000515806">
    <property type="component" value="Chromosome"/>
</dbReference>
<dbReference type="GO" id="GO:0015074">
    <property type="term" value="P:DNA integration"/>
    <property type="evidence" value="ECO:0007669"/>
    <property type="project" value="InterPro"/>
</dbReference>
<proteinExistence type="inferred from homology"/>
<dbReference type="AlphaFoldDB" id="A0A7G9QNE9"/>
<dbReference type="SUPFAM" id="SSF56349">
    <property type="entry name" value="DNA breaking-rejoining enzymes"/>
    <property type="match status" value="1"/>
</dbReference>
<dbReference type="InterPro" id="IPR011010">
    <property type="entry name" value="DNA_brk_join_enz"/>
</dbReference>
<dbReference type="InterPro" id="IPR050090">
    <property type="entry name" value="Tyrosine_recombinase_XerCD"/>
</dbReference>
<evidence type="ECO:0000313" key="6">
    <source>
        <dbReference type="Proteomes" id="UP000515806"/>
    </source>
</evidence>
<protein>
    <submittedName>
        <fullName evidence="5">Site-specific integrase</fullName>
    </submittedName>
</protein>
<keyword evidence="6" id="KW-1185">Reference proteome</keyword>
<gene>
    <name evidence="5" type="ORF">H9L23_12700</name>
</gene>
<evidence type="ECO:0000256" key="3">
    <source>
        <dbReference type="ARBA" id="ARBA00023172"/>
    </source>
</evidence>
<dbReference type="KEGG" id="proe:H9L23_12700"/>
<evidence type="ECO:0000256" key="2">
    <source>
        <dbReference type="ARBA" id="ARBA00023125"/>
    </source>
</evidence>
<evidence type="ECO:0000313" key="5">
    <source>
        <dbReference type="EMBL" id="QNN44874.1"/>
    </source>
</evidence>
<evidence type="ECO:0000256" key="1">
    <source>
        <dbReference type="ARBA" id="ARBA00008857"/>
    </source>
</evidence>
<dbReference type="CDD" id="cd01185">
    <property type="entry name" value="INTN1_C_like"/>
    <property type="match status" value="1"/>
</dbReference>
<dbReference type="PANTHER" id="PTHR30349">
    <property type="entry name" value="PHAGE INTEGRASE-RELATED"/>
    <property type="match status" value="1"/>
</dbReference>
<dbReference type="EMBL" id="CP060723">
    <property type="protein sequence ID" value="QNN44874.1"/>
    <property type="molecule type" value="Genomic_DNA"/>
</dbReference>
<dbReference type="InterPro" id="IPR013762">
    <property type="entry name" value="Integrase-like_cat_sf"/>
</dbReference>
<dbReference type="Pfam" id="PF00589">
    <property type="entry name" value="Phage_integrase"/>
    <property type="match status" value="1"/>
</dbReference>
<organism evidence="5 6">
    <name type="scientific">Pedobacter roseus</name>
    <dbReference type="NCBI Taxonomy" id="336820"/>
    <lineage>
        <taxon>Bacteria</taxon>
        <taxon>Pseudomonadati</taxon>
        <taxon>Bacteroidota</taxon>
        <taxon>Sphingobacteriia</taxon>
        <taxon>Sphingobacteriales</taxon>
        <taxon>Sphingobacteriaceae</taxon>
        <taxon>Pedobacter</taxon>
    </lineage>
</organism>